<reference evidence="4 5" key="1">
    <citation type="journal article" date="2008" name="Nature">
        <title>Genome analysis of the platypus reveals unique signatures of evolution.</title>
        <authorList>
            <person name="Warren W.C."/>
            <person name="Hillier L.W."/>
            <person name="Marshall Graves J.A."/>
            <person name="Birney E."/>
            <person name="Ponting C.P."/>
            <person name="Grutzner F."/>
            <person name="Belov K."/>
            <person name="Miller W."/>
            <person name="Clarke L."/>
            <person name="Chinwalla A.T."/>
            <person name="Yang S.P."/>
            <person name="Heger A."/>
            <person name="Locke D.P."/>
            <person name="Miethke P."/>
            <person name="Waters P.D."/>
            <person name="Veyrunes F."/>
            <person name="Fulton L."/>
            <person name="Fulton B."/>
            <person name="Graves T."/>
            <person name="Wallis J."/>
            <person name="Puente X.S."/>
            <person name="Lopez-Otin C."/>
            <person name="Ordonez G.R."/>
            <person name="Eichler E.E."/>
            <person name="Chen L."/>
            <person name="Cheng Z."/>
            <person name="Deakin J.E."/>
            <person name="Alsop A."/>
            <person name="Thompson K."/>
            <person name="Kirby P."/>
            <person name="Papenfuss A.T."/>
            <person name="Wakefield M.J."/>
            <person name="Olender T."/>
            <person name="Lancet D."/>
            <person name="Huttley G.A."/>
            <person name="Smit A.F."/>
            <person name="Pask A."/>
            <person name="Temple-Smith P."/>
            <person name="Batzer M.A."/>
            <person name="Walker J.A."/>
            <person name="Konkel M.K."/>
            <person name="Harris R.S."/>
            <person name="Whittington C.M."/>
            <person name="Wong E.S."/>
            <person name="Gemmell N.J."/>
            <person name="Buschiazzo E."/>
            <person name="Vargas Jentzsch I.M."/>
            <person name="Merkel A."/>
            <person name="Schmitz J."/>
            <person name="Zemann A."/>
            <person name="Churakov G."/>
            <person name="Kriegs J.O."/>
            <person name="Brosius J."/>
            <person name="Murchison E.P."/>
            <person name="Sachidanandam R."/>
            <person name="Smith C."/>
            <person name="Hannon G.J."/>
            <person name="Tsend-Ayush E."/>
            <person name="McMillan D."/>
            <person name="Attenborough R."/>
            <person name="Rens W."/>
            <person name="Ferguson-Smith M."/>
            <person name="Lefevre C.M."/>
            <person name="Sharp J.A."/>
            <person name="Nicholas K.R."/>
            <person name="Ray D.A."/>
            <person name="Kube M."/>
            <person name="Reinhardt R."/>
            <person name="Pringle T.H."/>
            <person name="Taylor J."/>
            <person name="Jones R.C."/>
            <person name="Nixon B."/>
            <person name="Dacheux J.L."/>
            <person name="Niwa H."/>
            <person name="Sekita Y."/>
            <person name="Huang X."/>
            <person name="Stark A."/>
            <person name="Kheradpour P."/>
            <person name="Kellis M."/>
            <person name="Flicek P."/>
            <person name="Chen Y."/>
            <person name="Webber C."/>
            <person name="Hardison R."/>
            <person name="Nelson J."/>
            <person name="Hallsworth-Pepin K."/>
            <person name="Delehaunty K."/>
            <person name="Markovic C."/>
            <person name="Minx P."/>
            <person name="Feng Y."/>
            <person name="Kremitzki C."/>
            <person name="Mitreva M."/>
            <person name="Glasscock J."/>
            <person name="Wylie T."/>
            <person name="Wohldmann P."/>
            <person name="Thiru P."/>
            <person name="Nhan M.N."/>
            <person name="Pohl C.S."/>
            <person name="Smith S.M."/>
            <person name="Hou S."/>
            <person name="Nefedov M."/>
            <person name="de Jong P.J."/>
            <person name="Renfree M.B."/>
            <person name="Mardis E.R."/>
            <person name="Wilson R.K."/>
        </authorList>
    </citation>
    <scope>NUCLEOTIDE SEQUENCE [LARGE SCALE GENOMIC DNA]</scope>
    <source>
        <strain evidence="4 5">Glennie</strain>
    </source>
</reference>
<dbReference type="PANTHER" id="PTHR16517">
    <property type="entry name" value="TUBBY-RELATED"/>
    <property type="match status" value="1"/>
</dbReference>
<dbReference type="GO" id="GO:0005929">
    <property type="term" value="C:cilium"/>
    <property type="evidence" value="ECO:0000318"/>
    <property type="project" value="GO_Central"/>
</dbReference>
<dbReference type="PROSITE" id="PS01200">
    <property type="entry name" value="TUB_1"/>
    <property type="match status" value="1"/>
</dbReference>
<dbReference type="InterPro" id="IPR000007">
    <property type="entry name" value="Tubby_C"/>
</dbReference>
<dbReference type="Ensembl" id="ENSOANT00000009899.3">
    <property type="protein sequence ID" value="ENSOANP00000009897.2"/>
    <property type="gene ID" value="ENSOANG00000048222.1"/>
</dbReference>
<evidence type="ECO:0000259" key="3">
    <source>
        <dbReference type="Pfam" id="PF01167"/>
    </source>
</evidence>
<dbReference type="HOGENOM" id="CLU_028236_0_1_1"/>
<evidence type="ECO:0000313" key="5">
    <source>
        <dbReference type="Proteomes" id="UP000002279"/>
    </source>
</evidence>
<dbReference type="InterPro" id="IPR025659">
    <property type="entry name" value="Tubby-like_C"/>
</dbReference>
<proteinExistence type="inferred from homology"/>
<feature type="region of interest" description="Disordered" evidence="2">
    <location>
        <begin position="224"/>
        <end position="267"/>
    </location>
</feature>
<evidence type="ECO:0000256" key="2">
    <source>
        <dbReference type="SAM" id="MobiDB-lite"/>
    </source>
</evidence>
<dbReference type="SUPFAM" id="SSF54518">
    <property type="entry name" value="Tubby C-terminal domain-like"/>
    <property type="match status" value="1"/>
</dbReference>
<dbReference type="PRINTS" id="PR01573">
    <property type="entry name" value="SUPERTUBBY"/>
</dbReference>
<sequence length="267" mass="30121">PSCSAQAPGPQIGEDMEKYALRPVPRGLTVQCRIIRDKRGLDKGIFPSYYLYLEGLNGKKQFLLAGRKRKKSKTSNYLISLDPTDLSRDGENYIGKVRSNVLGTRFTIFNNGINPEKKPFVPESAQLREELGAVCYETNLLGFRGPRKMTVILPEIDAQGQRLSIWPHCERESLLNQVQRGTLQGLVLLQNKTPSWNEENGAYVLNFHGRVTRASVKNFQIVYPEDREPGGQGQMQGWRGVGRRQTSEKERGLANRAKAWDSEGPVF</sequence>
<dbReference type="Proteomes" id="UP000002279">
    <property type="component" value="Chromosome 10"/>
</dbReference>
<dbReference type="Pfam" id="PF01167">
    <property type="entry name" value="Tub"/>
    <property type="match status" value="1"/>
</dbReference>
<dbReference type="InterPro" id="IPR018066">
    <property type="entry name" value="Tubby_C_CS"/>
</dbReference>
<dbReference type="Bgee" id="ENSOANG00000048222">
    <property type="expression patterns" value="Expressed in testis and 4 other cell types or tissues"/>
</dbReference>
<feature type="domain" description="Tubby C-terminal" evidence="3">
    <location>
        <begin position="22"/>
        <end position="225"/>
    </location>
</feature>
<organism evidence="4 5">
    <name type="scientific">Ornithorhynchus anatinus</name>
    <name type="common">Duckbill platypus</name>
    <dbReference type="NCBI Taxonomy" id="9258"/>
    <lineage>
        <taxon>Eukaryota</taxon>
        <taxon>Metazoa</taxon>
        <taxon>Chordata</taxon>
        <taxon>Craniata</taxon>
        <taxon>Vertebrata</taxon>
        <taxon>Euteleostomi</taxon>
        <taxon>Mammalia</taxon>
        <taxon>Monotremata</taxon>
        <taxon>Ornithorhynchidae</taxon>
        <taxon>Ornithorhynchus</taxon>
    </lineage>
</organism>
<name>F7AYN1_ORNAN</name>
<comment type="similarity">
    <text evidence="1">Belongs to the TUB family.</text>
</comment>
<dbReference type="Gene3D" id="3.20.90.10">
    <property type="entry name" value="Tubby Protein, Chain A"/>
    <property type="match status" value="1"/>
</dbReference>
<feature type="compositionally biased region" description="Basic and acidic residues" evidence="2">
    <location>
        <begin position="245"/>
        <end position="261"/>
    </location>
</feature>
<dbReference type="GO" id="GO:0061512">
    <property type="term" value="P:protein localization to cilium"/>
    <property type="evidence" value="ECO:0000318"/>
    <property type="project" value="GO_Central"/>
</dbReference>
<dbReference type="GeneTree" id="ENSGT00940000161908"/>
<evidence type="ECO:0000313" key="4">
    <source>
        <dbReference type="Ensembl" id="ENSOANP00000009897.2"/>
    </source>
</evidence>
<dbReference type="AlphaFoldDB" id="F7AYN1"/>
<accession>F7AYN1</accession>
<protein>
    <recommendedName>
        <fullName evidence="3">Tubby C-terminal domain-containing protein</fullName>
    </recommendedName>
</protein>
<reference evidence="4" key="2">
    <citation type="submission" date="2025-08" db="UniProtKB">
        <authorList>
            <consortium name="Ensembl"/>
        </authorList>
    </citation>
    <scope>IDENTIFICATION</scope>
    <source>
        <strain evidence="4">Glennie</strain>
    </source>
</reference>
<dbReference type="PANTHER" id="PTHR16517:SF24">
    <property type="entry name" value="TUBBY-RELATED PROTEIN 2"/>
    <property type="match status" value="1"/>
</dbReference>
<dbReference type="InParanoid" id="F7AYN1"/>
<dbReference type="OMA" id="WSKETHS"/>
<reference evidence="4" key="3">
    <citation type="submission" date="2025-09" db="UniProtKB">
        <authorList>
            <consortium name="Ensembl"/>
        </authorList>
    </citation>
    <scope>IDENTIFICATION</scope>
    <source>
        <strain evidence="4">Glennie</strain>
    </source>
</reference>
<keyword evidence="5" id="KW-1185">Reference proteome</keyword>
<evidence type="ECO:0000256" key="1">
    <source>
        <dbReference type="ARBA" id="ARBA00007129"/>
    </source>
</evidence>